<sequence length="181" mass="20509">MAICSLPAKRGDCLLSREMWYFDTRRGICDRFFYSGCGGNSNRFSTKHRCQARCQLSLLSKQNSTSLELLTSPDATVPSVRWEMTWADLLRDAPDNVGNDQLTRETSEEQTNEAGSIASSLIELEGVNEPFEPRIISESIPHPPNLAFRYTRLHFYNPLQPGFMSCARAMLIIQSRCKLPI</sequence>
<proteinExistence type="predicted"/>
<comment type="caution">
    <text evidence="3">The sequence shown here is derived from an EMBL/GenBank/DDBJ whole genome shotgun (WGS) entry which is preliminary data.</text>
</comment>
<dbReference type="InterPro" id="IPR002223">
    <property type="entry name" value="Kunitz_BPTI"/>
</dbReference>
<dbReference type="PANTHER" id="PTHR10083">
    <property type="entry name" value="KUNITZ-TYPE PROTEASE INHIBITOR-RELATED"/>
    <property type="match status" value="1"/>
</dbReference>
<dbReference type="InterPro" id="IPR036880">
    <property type="entry name" value="Kunitz_BPTI_sf"/>
</dbReference>
<evidence type="ECO:0000313" key="3">
    <source>
        <dbReference type="EMBL" id="VEL19755.1"/>
    </source>
</evidence>
<evidence type="ECO:0000256" key="1">
    <source>
        <dbReference type="ARBA" id="ARBA00023157"/>
    </source>
</evidence>
<dbReference type="Proteomes" id="UP000784294">
    <property type="component" value="Unassembled WGS sequence"/>
</dbReference>
<evidence type="ECO:0000313" key="4">
    <source>
        <dbReference type="Proteomes" id="UP000784294"/>
    </source>
</evidence>
<dbReference type="Pfam" id="PF00014">
    <property type="entry name" value="Kunitz_BPTI"/>
    <property type="match status" value="1"/>
</dbReference>
<accession>A0A3S5ALQ7</accession>
<keyword evidence="4" id="KW-1185">Reference proteome</keyword>
<reference evidence="3" key="1">
    <citation type="submission" date="2018-11" db="EMBL/GenBank/DDBJ databases">
        <authorList>
            <consortium name="Pathogen Informatics"/>
        </authorList>
    </citation>
    <scope>NUCLEOTIDE SEQUENCE</scope>
</reference>
<dbReference type="GO" id="GO:0004867">
    <property type="term" value="F:serine-type endopeptidase inhibitor activity"/>
    <property type="evidence" value="ECO:0007669"/>
    <property type="project" value="InterPro"/>
</dbReference>
<dbReference type="CDD" id="cd00109">
    <property type="entry name" value="Kunitz-type"/>
    <property type="match status" value="1"/>
</dbReference>
<dbReference type="FunFam" id="4.10.410.10:FF:000020">
    <property type="entry name" value="Collagen, type VI, alpha 3"/>
    <property type="match status" value="1"/>
</dbReference>
<dbReference type="PROSITE" id="PS50279">
    <property type="entry name" value="BPTI_KUNITZ_2"/>
    <property type="match status" value="1"/>
</dbReference>
<protein>
    <recommendedName>
        <fullName evidence="2">BPTI/Kunitz inhibitor domain-containing protein</fullName>
    </recommendedName>
</protein>
<dbReference type="InterPro" id="IPR050098">
    <property type="entry name" value="TFPI/VKTCI-like"/>
</dbReference>
<dbReference type="AlphaFoldDB" id="A0A3S5ALQ7"/>
<dbReference type="GO" id="GO:0005615">
    <property type="term" value="C:extracellular space"/>
    <property type="evidence" value="ECO:0007669"/>
    <property type="project" value="TreeGrafter"/>
</dbReference>
<dbReference type="Gene3D" id="4.10.410.10">
    <property type="entry name" value="Pancreatic trypsin inhibitor Kunitz domain"/>
    <property type="match status" value="1"/>
</dbReference>
<dbReference type="SMART" id="SM00131">
    <property type="entry name" value="KU"/>
    <property type="match status" value="1"/>
</dbReference>
<dbReference type="PRINTS" id="PR00759">
    <property type="entry name" value="BASICPTASE"/>
</dbReference>
<name>A0A3S5ALQ7_9PLAT</name>
<dbReference type="SUPFAM" id="SSF57362">
    <property type="entry name" value="BPTI-like"/>
    <property type="match status" value="1"/>
</dbReference>
<dbReference type="EMBL" id="CAAALY010043095">
    <property type="protein sequence ID" value="VEL19755.1"/>
    <property type="molecule type" value="Genomic_DNA"/>
</dbReference>
<dbReference type="OrthoDB" id="4473401at2759"/>
<organism evidence="3 4">
    <name type="scientific">Protopolystoma xenopodis</name>
    <dbReference type="NCBI Taxonomy" id="117903"/>
    <lineage>
        <taxon>Eukaryota</taxon>
        <taxon>Metazoa</taxon>
        <taxon>Spiralia</taxon>
        <taxon>Lophotrochozoa</taxon>
        <taxon>Platyhelminthes</taxon>
        <taxon>Monogenea</taxon>
        <taxon>Polyopisthocotylea</taxon>
        <taxon>Polystomatidea</taxon>
        <taxon>Polystomatidae</taxon>
        <taxon>Protopolystoma</taxon>
    </lineage>
</organism>
<keyword evidence="1" id="KW-1015">Disulfide bond</keyword>
<dbReference type="PROSITE" id="PS00280">
    <property type="entry name" value="BPTI_KUNITZ_1"/>
    <property type="match status" value="1"/>
</dbReference>
<feature type="domain" description="BPTI/Kunitz inhibitor" evidence="2">
    <location>
        <begin position="4"/>
        <end position="54"/>
    </location>
</feature>
<gene>
    <name evidence="3" type="ORF">PXEA_LOCUS13195</name>
</gene>
<evidence type="ECO:0000259" key="2">
    <source>
        <dbReference type="PROSITE" id="PS50279"/>
    </source>
</evidence>
<dbReference type="PANTHER" id="PTHR10083:SF374">
    <property type="entry name" value="BPTI_KUNITZ INHIBITOR DOMAIN-CONTAINING PROTEIN"/>
    <property type="match status" value="1"/>
</dbReference>
<dbReference type="InterPro" id="IPR020901">
    <property type="entry name" value="Prtase_inh_Kunz-CS"/>
</dbReference>